<name>A0A0K0NKS8_9CAUD</name>
<dbReference type="GeneID" id="28801105"/>
<evidence type="ECO:0000313" key="1">
    <source>
        <dbReference type="EMBL" id="AKL88336.1"/>
    </source>
</evidence>
<sequence>MTTRTATFARRRFTVENIAGQDVRLHQGSPFCDPTGEAPIELPFVTEKISERRSHGTCIVDGYYYEVNYYPHNYASTGENWYVLGVEDEHGTEIHYSEHRTIEDAKAYAALI</sequence>
<reference evidence="1 2" key="1">
    <citation type="journal article" date="2015" name="PLoS ONE">
        <title>Lysis to Kill: Evaluation of the Lytic Abilities, and Genomics of Nine Bacteriophages Infective for Gordonia spp. and Their Potential Use in Activated Sludge Foam Biocontrol.</title>
        <authorList>
            <person name="Dyson Z.A."/>
            <person name="Tucci J."/>
            <person name="Seviour R.J."/>
            <person name="Petrovski S."/>
        </authorList>
    </citation>
    <scope>NUCLEOTIDE SEQUENCE [LARGE SCALE GENOMIC DNA]</scope>
</reference>
<accession>A0A0K0NKS8</accession>
<gene>
    <name evidence="1" type="ORF">GMA6_55</name>
</gene>
<dbReference type="KEGG" id="vg:28801105"/>
<dbReference type="EMBL" id="KR063280">
    <property type="protein sequence ID" value="AKL88336.1"/>
    <property type="molecule type" value="Genomic_DNA"/>
</dbReference>
<dbReference type="Proteomes" id="UP000203886">
    <property type="component" value="Segment"/>
</dbReference>
<dbReference type="RefSeq" id="YP_009273537.1">
    <property type="nucleotide sequence ID" value="NC_030906.1"/>
</dbReference>
<protein>
    <submittedName>
        <fullName evidence="1">Uncharacterized protein</fullName>
    </submittedName>
</protein>
<organism evidence="1 2">
    <name type="scientific">Gordonia phage GMA6</name>
    <dbReference type="NCBI Taxonomy" id="1647285"/>
    <lineage>
        <taxon>Viruses</taxon>
        <taxon>Duplodnaviria</taxon>
        <taxon>Heunggongvirae</taxon>
        <taxon>Uroviricota</taxon>
        <taxon>Caudoviricetes</taxon>
        <taxon>Bendigovirus</taxon>
        <taxon>Bendigovirus GMA6</taxon>
    </lineage>
</organism>
<evidence type="ECO:0000313" key="2">
    <source>
        <dbReference type="Proteomes" id="UP000203886"/>
    </source>
</evidence>
<proteinExistence type="predicted"/>
<keyword evidence="2" id="KW-1185">Reference proteome</keyword>